<dbReference type="EMBL" id="KN840480">
    <property type="protein sequence ID" value="KIP08425.1"/>
    <property type="molecule type" value="Genomic_DNA"/>
</dbReference>
<keyword evidence="9" id="KW-0067">ATP-binding</keyword>
<feature type="compositionally biased region" description="Basic and acidic residues" evidence="14">
    <location>
        <begin position="370"/>
        <end position="380"/>
    </location>
</feature>
<accession>A0A0C3SC11</accession>
<dbReference type="PROSITE" id="PS51195">
    <property type="entry name" value="Q_MOTIF"/>
    <property type="match status" value="1"/>
</dbReference>
<feature type="compositionally biased region" description="Basic and acidic residues" evidence="14">
    <location>
        <begin position="719"/>
        <end position="732"/>
    </location>
</feature>
<evidence type="ECO:0000256" key="5">
    <source>
        <dbReference type="ARBA" id="ARBA00022517"/>
    </source>
</evidence>
<feature type="compositionally biased region" description="Basic residues" evidence="14">
    <location>
        <begin position="937"/>
        <end position="953"/>
    </location>
</feature>
<feature type="short sequence motif" description="Q motif" evidence="13">
    <location>
        <begin position="100"/>
        <end position="128"/>
    </location>
</feature>
<dbReference type="PANTHER" id="PTHR47959">
    <property type="entry name" value="ATP-DEPENDENT RNA HELICASE RHLE-RELATED"/>
    <property type="match status" value="1"/>
</dbReference>
<keyword evidence="10" id="KW-0694">RNA-binding</keyword>
<dbReference type="GO" id="GO:0016887">
    <property type="term" value="F:ATP hydrolysis activity"/>
    <property type="evidence" value="ECO:0007669"/>
    <property type="project" value="RHEA"/>
</dbReference>
<dbReference type="Pfam" id="PF08147">
    <property type="entry name" value="DBP10CT"/>
    <property type="match status" value="1"/>
</dbReference>
<dbReference type="PROSITE" id="PS51194">
    <property type="entry name" value="HELICASE_CTER"/>
    <property type="match status" value="1"/>
</dbReference>
<dbReference type="GO" id="GO:0005730">
    <property type="term" value="C:nucleolus"/>
    <property type="evidence" value="ECO:0007669"/>
    <property type="project" value="UniProtKB-SubCell"/>
</dbReference>
<dbReference type="Proteomes" id="UP000053257">
    <property type="component" value="Unassembled WGS sequence"/>
</dbReference>
<dbReference type="STRING" id="745531.A0A0C3SC11"/>
<keyword evidence="19" id="KW-1185">Reference proteome</keyword>
<keyword evidence="5" id="KW-0690">Ribosome biogenesis</keyword>
<evidence type="ECO:0000259" key="17">
    <source>
        <dbReference type="PROSITE" id="PS51195"/>
    </source>
</evidence>
<dbReference type="InterPro" id="IPR014014">
    <property type="entry name" value="RNA_helicase_DEAD_Q_motif"/>
</dbReference>
<dbReference type="GO" id="GO:0010467">
    <property type="term" value="P:gene expression"/>
    <property type="evidence" value="ECO:0007669"/>
    <property type="project" value="UniProtKB-ARBA"/>
</dbReference>
<feature type="domain" description="Helicase C-terminal" evidence="16">
    <location>
        <begin position="389"/>
        <end position="537"/>
    </location>
</feature>
<name>A0A0C3SC11_PHLG1</name>
<evidence type="ECO:0000256" key="2">
    <source>
        <dbReference type="ARBA" id="ARBA00004123"/>
    </source>
</evidence>
<dbReference type="InterPro" id="IPR012541">
    <property type="entry name" value="DBP10_C"/>
</dbReference>
<evidence type="ECO:0000313" key="18">
    <source>
        <dbReference type="EMBL" id="KIP08425.1"/>
    </source>
</evidence>
<feature type="domain" description="DEAD-box RNA helicase Q" evidence="17">
    <location>
        <begin position="100"/>
        <end position="128"/>
    </location>
</feature>
<dbReference type="CDD" id="cd18787">
    <property type="entry name" value="SF2_C_DEAD"/>
    <property type="match status" value="1"/>
</dbReference>
<dbReference type="InterPro" id="IPR050079">
    <property type="entry name" value="DEAD_box_RNA_helicase"/>
</dbReference>
<sequence length="953" mass="105582">MAHHKRKRAQQEFSEVEDDDFSVVGSDEESDIDISSALTGKKRRTGPRVPRTGAGEDDDEEDLEEIIRDSISKRNMKGGTELLKKTKGKAKIAKGEVGGGSFQSMGLYPWLLRSLTLQGFRIPTPIQRLSIPALLSSPPRDLVGMARTGSGKSLAYLVPLVQRLGGRHSTAFGARALILLPARELALQVLRVGKELARGHHAGEGDHAGDAKGEEDSKKGQSLRWGLVVGGEGLDEQFEMISNNPDVIIATPGRLLHLIVEMNLDLKSVQYVVFDEADRLFEMGFETAMTEILHRLPANRQTLLFSATLPKSLVEFAKAGLENPKLVRLDAESKISSDLRMGFFSVKQAEKDACLLILLRDVIGVPLGSPKKEPEESSDKKGKRRPKAKYSDYVTAPHQTLVFAATKHHVEYLMNLLTTAGYAVSHIYGSLDQTARSQQMEQFRKGYTNVLVVTDVAARGIDIPVLENVVNYDFPQGARVFVHRVGRTARAGRQGWAWSFVTNTELPYMLDLQLFLGRPIKNEIQQDGDQPYTESLILGPFDRERVDEEVEYVRRLDEDNHNLTTLREVMRKGHGMYERSKGKASQASYVRAKTMMKGGKSGLVGAMSTPHPILLRSNDGTSIAKKLEEEKRRKQLLMAVNAFRPSETVLEIGARGNAETAALMKQRRKALSKAAQRSQTASTSTAAIEDDDEEDAEVAEPAGEVEMADEEEIAAVFDPGEKGKDKKGGHRDSEYYMSHYQKGANTEKGYSMQDGATFAEQARGVAFDLAGDDALQERKRRELRWDKTKKKFVKGTGEGADNVKLVKTESGVKLPATYRSGRFDEWKAKSRVSIPRVGETEGQSTHRRGGIGAGGRKYKHNQVVEAKPLDKLHTSYDRKMRQHKHKQGDGAEAESASAGKGKKKLGGRFSGKPVGKVKNELKTVDQIRKTKLLAEKKKAKNARPTHKGRKGRR</sequence>
<feature type="region of interest" description="Disordered" evidence="14">
    <location>
        <begin position="1"/>
        <end position="61"/>
    </location>
</feature>
<dbReference type="Pfam" id="PF00270">
    <property type="entry name" value="DEAD"/>
    <property type="match status" value="1"/>
</dbReference>
<dbReference type="SMART" id="SM00487">
    <property type="entry name" value="DEXDc"/>
    <property type="match status" value="1"/>
</dbReference>
<feature type="compositionally biased region" description="Basic and acidic residues" evidence="14">
    <location>
        <begin position="867"/>
        <end position="879"/>
    </location>
</feature>
<dbReference type="GO" id="GO:0003724">
    <property type="term" value="F:RNA helicase activity"/>
    <property type="evidence" value="ECO:0007669"/>
    <property type="project" value="UniProtKB-EC"/>
</dbReference>
<dbReference type="InterPro" id="IPR000629">
    <property type="entry name" value="RNA-helicase_DEAD-box_CS"/>
</dbReference>
<dbReference type="PROSITE" id="PS51192">
    <property type="entry name" value="HELICASE_ATP_BIND_1"/>
    <property type="match status" value="1"/>
</dbReference>
<dbReference type="InterPro" id="IPR001650">
    <property type="entry name" value="Helicase_C-like"/>
</dbReference>
<evidence type="ECO:0000256" key="14">
    <source>
        <dbReference type="SAM" id="MobiDB-lite"/>
    </source>
</evidence>
<dbReference type="Pfam" id="PF00271">
    <property type="entry name" value="Helicase_C"/>
    <property type="match status" value="1"/>
</dbReference>
<feature type="compositionally biased region" description="Acidic residues" evidence="14">
    <location>
        <begin position="688"/>
        <end position="698"/>
    </location>
</feature>
<dbReference type="GO" id="GO:0005829">
    <property type="term" value="C:cytosol"/>
    <property type="evidence" value="ECO:0007669"/>
    <property type="project" value="TreeGrafter"/>
</dbReference>
<protein>
    <recommendedName>
        <fullName evidence="4">RNA helicase</fullName>
        <ecNumber evidence="4">3.6.4.13</ecNumber>
    </recommendedName>
</protein>
<dbReference type="SUPFAM" id="SSF52540">
    <property type="entry name" value="P-loop containing nucleoside triphosphate hydrolases"/>
    <property type="match status" value="1"/>
</dbReference>
<evidence type="ECO:0000256" key="1">
    <source>
        <dbReference type="ARBA" id="ARBA00003706"/>
    </source>
</evidence>
<feature type="compositionally biased region" description="Basic and acidic residues" evidence="14">
    <location>
        <begin position="917"/>
        <end position="936"/>
    </location>
</feature>
<dbReference type="EC" id="3.6.4.13" evidence="4"/>
<dbReference type="PANTHER" id="PTHR47959:SF8">
    <property type="entry name" value="RNA HELICASE"/>
    <property type="match status" value="1"/>
</dbReference>
<dbReference type="HOGENOM" id="CLU_003041_5_2_1"/>
<keyword evidence="6" id="KW-0547">Nucleotide-binding</keyword>
<dbReference type="InterPro" id="IPR011545">
    <property type="entry name" value="DEAD/DEAH_box_helicase_dom"/>
</dbReference>
<evidence type="ECO:0000256" key="3">
    <source>
        <dbReference type="ARBA" id="ARBA00010379"/>
    </source>
</evidence>
<dbReference type="GO" id="GO:0042254">
    <property type="term" value="P:ribosome biogenesis"/>
    <property type="evidence" value="ECO:0007669"/>
    <property type="project" value="UniProtKB-KW"/>
</dbReference>
<dbReference type="GO" id="GO:0003723">
    <property type="term" value="F:RNA binding"/>
    <property type="evidence" value="ECO:0007669"/>
    <property type="project" value="UniProtKB-KW"/>
</dbReference>
<organism evidence="18 19">
    <name type="scientific">Phlebiopsis gigantea (strain 11061_1 CR5-6)</name>
    <name type="common">White-rot fungus</name>
    <name type="synonym">Peniophora gigantea</name>
    <dbReference type="NCBI Taxonomy" id="745531"/>
    <lineage>
        <taxon>Eukaryota</taxon>
        <taxon>Fungi</taxon>
        <taxon>Dikarya</taxon>
        <taxon>Basidiomycota</taxon>
        <taxon>Agaricomycotina</taxon>
        <taxon>Agaricomycetes</taxon>
        <taxon>Polyporales</taxon>
        <taxon>Phanerochaetaceae</taxon>
        <taxon>Phlebiopsis</taxon>
    </lineage>
</organism>
<feature type="region of interest" description="Disordered" evidence="14">
    <location>
        <begin position="369"/>
        <end position="389"/>
    </location>
</feature>
<evidence type="ECO:0000256" key="13">
    <source>
        <dbReference type="PROSITE-ProRule" id="PRU00552"/>
    </source>
</evidence>
<dbReference type="InterPro" id="IPR014001">
    <property type="entry name" value="Helicase_ATP-bd"/>
</dbReference>
<dbReference type="SMART" id="SM00490">
    <property type="entry name" value="HELICc"/>
    <property type="match status" value="1"/>
</dbReference>
<keyword evidence="7" id="KW-0378">Hydrolase</keyword>
<evidence type="ECO:0000256" key="12">
    <source>
        <dbReference type="ARBA" id="ARBA00047984"/>
    </source>
</evidence>
<keyword evidence="11" id="KW-0539">Nucleus</keyword>
<dbReference type="GO" id="GO:0005524">
    <property type="term" value="F:ATP binding"/>
    <property type="evidence" value="ECO:0007669"/>
    <property type="project" value="UniProtKB-KW"/>
</dbReference>
<evidence type="ECO:0000259" key="15">
    <source>
        <dbReference type="PROSITE" id="PS51192"/>
    </source>
</evidence>
<reference evidence="18 19" key="1">
    <citation type="journal article" date="2014" name="PLoS Genet.">
        <title>Analysis of the Phlebiopsis gigantea genome, transcriptome and secretome provides insight into its pioneer colonization strategies of wood.</title>
        <authorList>
            <person name="Hori C."/>
            <person name="Ishida T."/>
            <person name="Igarashi K."/>
            <person name="Samejima M."/>
            <person name="Suzuki H."/>
            <person name="Master E."/>
            <person name="Ferreira P."/>
            <person name="Ruiz-Duenas F.J."/>
            <person name="Held B."/>
            <person name="Canessa P."/>
            <person name="Larrondo L.F."/>
            <person name="Schmoll M."/>
            <person name="Druzhinina I.S."/>
            <person name="Kubicek C.P."/>
            <person name="Gaskell J.A."/>
            <person name="Kersten P."/>
            <person name="St John F."/>
            <person name="Glasner J."/>
            <person name="Sabat G."/>
            <person name="Splinter BonDurant S."/>
            <person name="Syed K."/>
            <person name="Yadav J."/>
            <person name="Mgbeahuruike A.C."/>
            <person name="Kovalchuk A."/>
            <person name="Asiegbu F.O."/>
            <person name="Lackner G."/>
            <person name="Hoffmeister D."/>
            <person name="Rencoret J."/>
            <person name="Gutierrez A."/>
            <person name="Sun H."/>
            <person name="Lindquist E."/>
            <person name="Barry K."/>
            <person name="Riley R."/>
            <person name="Grigoriev I.V."/>
            <person name="Henrissat B."/>
            <person name="Kues U."/>
            <person name="Berka R.M."/>
            <person name="Martinez A.T."/>
            <person name="Covert S.F."/>
            <person name="Blanchette R.A."/>
            <person name="Cullen D."/>
        </authorList>
    </citation>
    <scope>NUCLEOTIDE SEQUENCE [LARGE SCALE GENOMIC DNA]</scope>
    <source>
        <strain evidence="18 19">11061_1 CR5-6</strain>
    </source>
</reference>
<gene>
    <name evidence="18" type="ORF">PHLGIDRAFT_88240</name>
</gene>
<dbReference type="SMART" id="SM01123">
    <property type="entry name" value="DBP10CT"/>
    <property type="match status" value="1"/>
</dbReference>
<dbReference type="OrthoDB" id="10261375at2759"/>
<feature type="compositionally biased region" description="Polar residues" evidence="14">
    <location>
        <begin position="675"/>
        <end position="685"/>
    </location>
</feature>
<feature type="compositionally biased region" description="Acidic residues" evidence="14">
    <location>
        <begin position="14"/>
        <end position="32"/>
    </location>
</feature>
<comment type="subcellular location">
    <subcellularLocation>
        <location evidence="2">Nucleus</location>
    </subcellularLocation>
</comment>
<evidence type="ECO:0000259" key="16">
    <source>
        <dbReference type="PROSITE" id="PS51194"/>
    </source>
</evidence>
<feature type="region of interest" description="Disordered" evidence="14">
    <location>
        <begin position="200"/>
        <end position="219"/>
    </location>
</feature>
<feature type="domain" description="Helicase ATP-binding" evidence="15">
    <location>
        <begin position="133"/>
        <end position="327"/>
    </location>
</feature>
<evidence type="ECO:0000256" key="8">
    <source>
        <dbReference type="ARBA" id="ARBA00022806"/>
    </source>
</evidence>
<dbReference type="InterPro" id="IPR027417">
    <property type="entry name" value="P-loop_NTPase"/>
</dbReference>
<proteinExistence type="inferred from homology"/>
<dbReference type="PROSITE" id="PS00039">
    <property type="entry name" value="DEAD_ATP_HELICASE"/>
    <property type="match status" value="1"/>
</dbReference>
<evidence type="ECO:0000256" key="9">
    <source>
        <dbReference type="ARBA" id="ARBA00022840"/>
    </source>
</evidence>
<evidence type="ECO:0000256" key="11">
    <source>
        <dbReference type="ARBA" id="ARBA00023242"/>
    </source>
</evidence>
<evidence type="ECO:0000313" key="19">
    <source>
        <dbReference type="Proteomes" id="UP000053257"/>
    </source>
</evidence>
<evidence type="ECO:0000256" key="7">
    <source>
        <dbReference type="ARBA" id="ARBA00022801"/>
    </source>
</evidence>
<keyword evidence="8" id="KW-0347">Helicase</keyword>
<evidence type="ECO:0000256" key="4">
    <source>
        <dbReference type="ARBA" id="ARBA00012552"/>
    </source>
</evidence>
<dbReference type="AlphaFoldDB" id="A0A0C3SC11"/>
<comment type="similarity">
    <text evidence="3">Belongs to the DEAD box helicase family. DDX54/DBP10 subfamily.</text>
</comment>
<dbReference type="Gene3D" id="3.40.50.300">
    <property type="entry name" value="P-loop containing nucleotide triphosphate hydrolases"/>
    <property type="match status" value="2"/>
</dbReference>
<comment type="catalytic activity">
    <reaction evidence="12">
        <text>ATP + H2O = ADP + phosphate + H(+)</text>
        <dbReference type="Rhea" id="RHEA:13065"/>
        <dbReference type="ChEBI" id="CHEBI:15377"/>
        <dbReference type="ChEBI" id="CHEBI:15378"/>
        <dbReference type="ChEBI" id="CHEBI:30616"/>
        <dbReference type="ChEBI" id="CHEBI:43474"/>
        <dbReference type="ChEBI" id="CHEBI:456216"/>
        <dbReference type="EC" id="3.6.4.13"/>
    </reaction>
</comment>
<feature type="region of interest" description="Disordered" evidence="14">
    <location>
        <begin position="837"/>
        <end position="953"/>
    </location>
</feature>
<evidence type="ECO:0000256" key="6">
    <source>
        <dbReference type="ARBA" id="ARBA00022741"/>
    </source>
</evidence>
<evidence type="ECO:0000256" key="10">
    <source>
        <dbReference type="ARBA" id="ARBA00022884"/>
    </source>
</evidence>
<feature type="region of interest" description="Disordered" evidence="14">
    <location>
        <begin position="672"/>
        <end position="732"/>
    </location>
</feature>
<comment type="function">
    <text evidence="1">ATP-binding RNA helicase involved in the biogenesis of 60S ribosomal subunits and is required for the normal formation of 25S and 5.8S rRNAs.</text>
</comment>